<keyword evidence="1" id="KW-0472">Membrane</keyword>
<protein>
    <recommendedName>
        <fullName evidence="4">P-loop containing nucleoside triphosphate hydrolase protein</fullName>
    </recommendedName>
</protein>
<dbReference type="SUPFAM" id="SSF52540">
    <property type="entry name" value="P-loop containing nucleoside triphosphate hydrolases"/>
    <property type="match status" value="1"/>
</dbReference>
<keyword evidence="3" id="KW-1185">Reference proteome</keyword>
<accession>A0A2J6PUP7</accession>
<keyword evidence="1" id="KW-0812">Transmembrane</keyword>
<dbReference type="STRING" id="1745343.A0A2J6PUP7"/>
<dbReference type="Gene3D" id="3.40.50.300">
    <property type="entry name" value="P-loop containing nucleotide triphosphate hydrolases"/>
    <property type="match status" value="1"/>
</dbReference>
<reference evidence="2 3" key="1">
    <citation type="submission" date="2016-05" db="EMBL/GenBank/DDBJ databases">
        <title>A degradative enzymes factory behind the ericoid mycorrhizal symbiosis.</title>
        <authorList>
            <consortium name="DOE Joint Genome Institute"/>
            <person name="Martino E."/>
            <person name="Morin E."/>
            <person name="Grelet G."/>
            <person name="Kuo A."/>
            <person name="Kohler A."/>
            <person name="Daghino S."/>
            <person name="Barry K."/>
            <person name="Choi C."/>
            <person name="Cichocki N."/>
            <person name="Clum A."/>
            <person name="Copeland A."/>
            <person name="Hainaut M."/>
            <person name="Haridas S."/>
            <person name="Labutti K."/>
            <person name="Lindquist E."/>
            <person name="Lipzen A."/>
            <person name="Khouja H.-R."/>
            <person name="Murat C."/>
            <person name="Ohm R."/>
            <person name="Olson A."/>
            <person name="Spatafora J."/>
            <person name="Veneault-Fourrey C."/>
            <person name="Henrissat B."/>
            <person name="Grigoriev I."/>
            <person name="Martin F."/>
            <person name="Perotto S."/>
        </authorList>
    </citation>
    <scope>NUCLEOTIDE SEQUENCE [LARGE SCALE GENOMIC DNA]</scope>
    <source>
        <strain evidence="2 3">UAMH 7357</strain>
    </source>
</reference>
<dbReference type="OrthoDB" id="5099527at2759"/>
<dbReference type="Proteomes" id="UP000235672">
    <property type="component" value="Unassembled WGS sequence"/>
</dbReference>
<dbReference type="GO" id="GO:0015421">
    <property type="term" value="F:ABC-type oligopeptide transporter activity"/>
    <property type="evidence" value="ECO:0007669"/>
    <property type="project" value="TreeGrafter"/>
</dbReference>
<name>A0A2J6PUP7_9HELO</name>
<feature type="transmembrane region" description="Helical" evidence="1">
    <location>
        <begin position="119"/>
        <end position="141"/>
    </location>
</feature>
<gene>
    <name evidence="2" type="ORF">NA56DRAFT_707492</name>
</gene>
<dbReference type="EMBL" id="KZ613498">
    <property type="protein sequence ID" value="PMD17753.1"/>
    <property type="molecule type" value="Genomic_DNA"/>
</dbReference>
<dbReference type="GO" id="GO:0005743">
    <property type="term" value="C:mitochondrial inner membrane"/>
    <property type="evidence" value="ECO:0007669"/>
    <property type="project" value="TreeGrafter"/>
</dbReference>
<evidence type="ECO:0000313" key="2">
    <source>
        <dbReference type="EMBL" id="PMD17753.1"/>
    </source>
</evidence>
<evidence type="ECO:0008006" key="4">
    <source>
        <dbReference type="Google" id="ProtNLM"/>
    </source>
</evidence>
<evidence type="ECO:0000256" key="1">
    <source>
        <dbReference type="SAM" id="Phobius"/>
    </source>
</evidence>
<dbReference type="InterPro" id="IPR039421">
    <property type="entry name" value="Type_1_exporter"/>
</dbReference>
<dbReference type="GO" id="GO:0090374">
    <property type="term" value="P:oligopeptide export from mitochondrion"/>
    <property type="evidence" value="ECO:0007669"/>
    <property type="project" value="TreeGrafter"/>
</dbReference>
<keyword evidence="1" id="KW-1133">Transmembrane helix</keyword>
<dbReference type="PANTHER" id="PTHR43394:SF27">
    <property type="entry name" value="ATP-DEPENDENT TRANSLOCASE ABCB1-LIKE"/>
    <property type="match status" value="1"/>
</dbReference>
<sequence>MANASTAYGIKPSLKHTLYVLDEINVLVWFFLAHEFITILPEGSETDMGEIRGPEILLLDEATSALATKSEGVVQAALDKATKGLTTLIIAHQPSNITTLSLPLPQHAEIRRRANFWSLIYLMLAFVQLLALISQGIAFSYCADRPPNRARD</sequence>
<organism evidence="2 3">
    <name type="scientific">Hyaloscypha hepaticicola</name>
    <dbReference type="NCBI Taxonomy" id="2082293"/>
    <lineage>
        <taxon>Eukaryota</taxon>
        <taxon>Fungi</taxon>
        <taxon>Dikarya</taxon>
        <taxon>Ascomycota</taxon>
        <taxon>Pezizomycotina</taxon>
        <taxon>Leotiomycetes</taxon>
        <taxon>Helotiales</taxon>
        <taxon>Hyaloscyphaceae</taxon>
        <taxon>Hyaloscypha</taxon>
    </lineage>
</organism>
<dbReference type="PANTHER" id="PTHR43394">
    <property type="entry name" value="ATP-DEPENDENT PERMEASE MDL1, MITOCHONDRIAL"/>
    <property type="match status" value="1"/>
</dbReference>
<evidence type="ECO:0000313" key="3">
    <source>
        <dbReference type="Proteomes" id="UP000235672"/>
    </source>
</evidence>
<proteinExistence type="predicted"/>
<dbReference type="AlphaFoldDB" id="A0A2J6PUP7"/>
<dbReference type="InterPro" id="IPR027417">
    <property type="entry name" value="P-loop_NTPase"/>
</dbReference>